<dbReference type="PIRSF" id="PIRSF036773">
    <property type="entry name" value="HIRIP5"/>
    <property type="match status" value="1"/>
</dbReference>
<dbReference type="GO" id="GO:0005506">
    <property type="term" value="F:iron ion binding"/>
    <property type="evidence" value="ECO:0007669"/>
    <property type="project" value="InterPro"/>
</dbReference>
<dbReference type="PANTHER" id="PTHR11178">
    <property type="entry name" value="IRON-SULFUR CLUSTER SCAFFOLD PROTEIN NFU-RELATED"/>
    <property type="match status" value="1"/>
</dbReference>
<dbReference type="Pfam" id="PF01106">
    <property type="entry name" value="NifU"/>
    <property type="match status" value="1"/>
</dbReference>
<feature type="domain" description="Scaffold protein Nfu/NifU N-terminal" evidence="2">
    <location>
        <begin position="2"/>
        <end position="89"/>
    </location>
</feature>
<organism evidence="3">
    <name type="scientific">marine metagenome</name>
    <dbReference type="NCBI Taxonomy" id="408172"/>
    <lineage>
        <taxon>unclassified sequences</taxon>
        <taxon>metagenomes</taxon>
        <taxon>ecological metagenomes</taxon>
    </lineage>
</organism>
<dbReference type="GO" id="GO:0051536">
    <property type="term" value="F:iron-sulfur cluster binding"/>
    <property type="evidence" value="ECO:0007669"/>
    <property type="project" value="InterPro"/>
</dbReference>
<evidence type="ECO:0000259" key="2">
    <source>
        <dbReference type="SMART" id="SM00932"/>
    </source>
</evidence>
<reference evidence="3" key="1">
    <citation type="submission" date="2018-05" db="EMBL/GenBank/DDBJ databases">
        <authorList>
            <person name="Lanie J.A."/>
            <person name="Ng W.-L."/>
            <person name="Kazmierczak K.M."/>
            <person name="Andrzejewski T.M."/>
            <person name="Davidsen T.M."/>
            <person name="Wayne K.J."/>
            <person name="Tettelin H."/>
            <person name="Glass J.I."/>
            <person name="Rusch D."/>
            <person name="Podicherti R."/>
            <person name="Tsui H.-C.T."/>
            <person name="Winkler M.E."/>
        </authorList>
    </citation>
    <scope>NUCLEOTIDE SEQUENCE</scope>
</reference>
<gene>
    <name evidence="3" type="ORF">METZ01_LOCUS947</name>
</gene>
<comment type="similarity">
    <text evidence="1">Belongs to the NifU family.</text>
</comment>
<dbReference type="GO" id="GO:0005739">
    <property type="term" value="C:mitochondrion"/>
    <property type="evidence" value="ECO:0007669"/>
    <property type="project" value="TreeGrafter"/>
</dbReference>
<dbReference type="GO" id="GO:0016226">
    <property type="term" value="P:iron-sulfur cluster assembly"/>
    <property type="evidence" value="ECO:0007669"/>
    <property type="project" value="InterPro"/>
</dbReference>
<name>A0A381N392_9ZZZZ</name>
<dbReference type="EMBL" id="UINC01000051">
    <property type="protein sequence ID" value="SUZ48093.1"/>
    <property type="molecule type" value="Genomic_DNA"/>
</dbReference>
<dbReference type="PANTHER" id="PTHR11178:SF1">
    <property type="entry name" value="NFU1 IRON-SULFUR CLUSTER SCAFFOLD HOMOLOG, MITOCHONDRIAL"/>
    <property type="match status" value="1"/>
</dbReference>
<dbReference type="InterPro" id="IPR014824">
    <property type="entry name" value="Nfu/NifU_N"/>
</dbReference>
<sequence>MIHIENTPNPNALKFLSEKKISSVGTQEFQKANIKKINNYFIKNLLNLDGVELVLVSENFLSVKKNEKISWDSLKPSIVSSLNDYFQKNEEPILSTIGEVEPEQKIEDNKIIDQINNILNTKIRPAVARDGGDIKFVSFDNGIVRVELRGSCSGCPSSLMTLKQGVQNLLCHYVKEVKSVEAI</sequence>
<dbReference type="SUPFAM" id="SSF110836">
    <property type="entry name" value="Hypothetical protein SAV1430"/>
    <property type="match status" value="1"/>
</dbReference>
<dbReference type="InterPro" id="IPR035433">
    <property type="entry name" value="NFU1-like"/>
</dbReference>
<dbReference type="InterPro" id="IPR001075">
    <property type="entry name" value="NIF_FeS_clus_asmbl_NifU_C"/>
</dbReference>
<evidence type="ECO:0000256" key="1">
    <source>
        <dbReference type="ARBA" id="ARBA00006420"/>
    </source>
</evidence>
<evidence type="ECO:0000313" key="3">
    <source>
        <dbReference type="EMBL" id="SUZ48093.1"/>
    </source>
</evidence>
<protein>
    <recommendedName>
        <fullName evidence="2">Scaffold protein Nfu/NifU N-terminal domain-containing protein</fullName>
    </recommendedName>
</protein>
<dbReference type="SMART" id="SM00932">
    <property type="entry name" value="Nfu_N"/>
    <property type="match status" value="1"/>
</dbReference>
<dbReference type="InterPro" id="IPR036498">
    <property type="entry name" value="Nfu/NifU_N_sf"/>
</dbReference>
<dbReference type="SUPFAM" id="SSF117916">
    <property type="entry name" value="Fe-S cluster assembly (FSCA) domain-like"/>
    <property type="match status" value="1"/>
</dbReference>
<dbReference type="AlphaFoldDB" id="A0A381N392"/>
<dbReference type="Gene3D" id="3.30.300.130">
    <property type="entry name" value="Fe-S cluster assembly (FSCA)"/>
    <property type="match status" value="1"/>
</dbReference>
<dbReference type="InterPro" id="IPR034904">
    <property type="entry name" value="FSCA_dom_sf"/>
</dbReference>
<accession>A0A381N392</accession>
<dbReference type="Gene3D" id="3.30.1370.70">
    <property type="entry name" value="Scaffold protein Nfu/NifU, N-terminal domain"/>
    <property type="match status" value="1"/>
</dbReference>
<proteinExistence type="inferred from homology"/>
<dbReference type="Pfam" id="PF08712">
    <property type="entry name" value="Nfu_N"/>
    <property type="match status" value="1"/>
</dbReference>